<evidence type="ECO:0000259" key="8">
    <source>
        <dbReference type="PROSITE" id="PS50217"/>
    </source>
</evidence>
<comment type="subcellular location">
    <subcellularLocation>
        <location evidence="1">Nucleus</location>
    </subcellularLocation>
</comment>
<dbReference type="CDD" id="cd14692">
    <property type="entry name" value="bZIP_ATF4"/>
    <property type="match status" value="1"/>
</dbReference>
<keyword evidence="4" id="KW-0238">DNA-binding</keyword>
<name>A0A9Q1C1Y0_HOLLE</name>
<comment type="caution">
    <text evidence="9">The sequence shown here is derived from an EMBL/GenBank/DDBJ whole genome shotgun (WGS) entry which is preliminary data.</text>
</comment>
<evidence type="ECO:0000256" key="4">
    <source>
        <dbReference type="ARBA" id="ARBA00023125"/>
    </source>
</evidence>
<organism evidence="9 10">
    <name type="scientific">Holothuria leucospilota</name>
    <name type="common">Black long sea cucumber</name>
    <name type="synonym">Mertensiothuria leucospilota</name>
    <dbReference type="NCBI Taxonomy" id="206669"/>
    <lineage>
        <taxon>Eukaryota</taxon>
        <taxon>Metazoa</taxon>
        <taxon>Echinodermata</taxon>
        <taxon>Eleutherozoa</taxon>
        <taxon>Echinozoa</taxon>
        <taxon>Holothuroidea</taxon>
        <taxon>Aspidochirotacea</taxon>
        <taxon>Aspidochirotida</taxon>
        <taxon>Holothuriidae</taxon>
        <taxon>Holothuria</taxon>
    </lineage>
</organism>
<dbReference type="SMART" id="SM00338">
    <property type="entry name" value="BRLZ"/>
    <property type="match status" value="1"/>
</dbReference>
<feature type="region of interest" description="Disordered" evidence="7">
    <location>
        <begin position="242"/>
        <end position="294"/>
    </location>
</feature>
<keyword evidence="5" id="KW-0804">Transcription</keyword>
<dbReference type="InterPro" id="IPR046347">
    <property type="entry name" value="bZIP_sf"/>
</dbReference>
<feature type="compositionally biased region" description="Low complexity" evidence="7">
    <location>
        <begin position="155"/>
        <end position="177"/>
    </location>
</feature>
<evidence type="ECO:0000313" key="10">
    <source>
        <dbReference type="Proteomes" id="UP001152320"/>
    </source>
</evidence>
<sequence>MHYDQSMMASMESPTLSSSLLDEDLSIWSFNLPKNEFGDGASLDSTIQLMDSLVSSKQEEISLKIEGDHRDPLPGWMSEKIDISSWLNVLEDESTSTQNELKMDTIPLGDELISTFVPDDTKIPVFFTTEHDLDVEPLEPLSPGSSMGSNGTAVNSNIGSPMPSSPSSLYSEGSSFESFRETDEDMDKVNAQSLEFLINSCSDANTFLQLGGSLELAIPKEEDIKLLQEDVMRLQGDLTAKVKSESKTGKVKPKPKAVSKERKERKKGQNKEAATRYRQKKKKEAESLSSELEGLEKKNGELKDKVGSLEQEISYLKTLLQEIYKVKGQIKVLKS</sequence>
<evidence type="ECO:0000256" key="6">
    <source>
        <dbReference type="ARBA" id="ARBA00023242"/>
    </source>
</evidence>
<evidence type="ECO:0000256" key="3">
    <source>
        <dbReference type="ARBA" id="ARBA00023015"/>
    </source>
</evidence>
<dbReference type="GO" id="GO:0001228">
    <property type="term" value="F:DNA-binding transcription activator activity, RNA polymerase II-specific"/>
    <property type="evidence" value="ECO:0007669"/>
    <property type="project" value="TreeGrafter"/>
</dbReference>
<keyword evidence="10" id="KW-1185">Reference proteome</keyword>
<comment type="similarity">
    <text evidence="2">Belongs to the bZIP family.</text>
</comment>
<dbReference type="AlphaFoldDB" id="A0A9Q1C1Y0"/>
<evidence type="ECO:0000256" key="2">
    <source>
        <dbReference type="ARBA" id="ARBA00007163"/>
    </source>
</evidence>
<dbReference type="Gene3D" id="1.20.5.170">
    <property type="match status" value="1"/>
</dbReference>
<dbReference type="GO" id="GO:0005634">
    <property type="term" value="C:nucleus"/>
    <property type="evidence" value="ECO:0007669"/>
    <property type="project" value="UniProtKB-SubCell"/>
</dbReference>
<accession>A0A9Q1C1Y0</accession>
<evidence type="ECO:0000256" key="5">
    <source>
        <dbReference type="ARBA" id="ARBA00023163"/>
    </source>
</evidence>
<feature type="compositionally biased region" description="Polar residues" evidence="7">
    <location>
        <begin position="143"/>
        <end position="154"/>
    </location>
</feature>
<dbReference type="GO" id="GO:0000977">
    <property type="term" value="F:RNA polymerase II transcription regulatory region sequence-specific DNA binding"/>
    <property type="evidence" value="ECO:0007669"/>
    <property type="project" value="TreeGrafter"/>
</dbReference>
<feature type="region of interest" description="Disordered" evidence="7">
    <location>
        <begin position="141"/>
        <end position="184"/>
    </location>
</feature>
<dbReference type="InterPro" id="IPR004827">
    <property type="entry name" value="bZIP"/>
</dbReference>
<evidence type="ECO:0000256" key="7">
    <source>
        <dbReference type="SAM" id="MobiDB-lite"/>
    </source>
</evidence>
<gene>
    <name evidence="9" type="ORF">HOLleu_17881</name>
</gene>
<dbReference type="FunFam" id="1.20.5.170:FF:000021">
    <property type="entry name" value="Cyclic AMP-dependent transcription factor ATF-4"/>
    <property type="match status" value="1"/>
</dbReference>
<dbReference type="EMBL" id="JAIZAY010000008">
    <property type="protein sequence ID" value="KAJ8037136.1"/>
    <property type="molecule type" value="Genomic_DNA"/>
</dbReference>
<feature type="compositionally biased region" description="Basic and acidic residues" evidence="7">
    <location>
        <begin position="258"/>
        <end position="275"/>
    </location>
</feature>
<proteinExistence type="inferred from homology"/>
<keyword evidence="3" id="KW-0805">Transcription regulation</keyword>
<dbReference type="Pfam" id="PF00170">
    <property type="entry name" value="bZIP_1"/>
    <property type="match status" value="1"/>
</dbReference>
<dbReference type="PROSITE" id="PS50217">
    <property type="entry name" value="BZIP"/>
    <property type="match status" value="1"/>
</dbReference>
<protein>
    <submittedName>
        <fullName evidence="9">Cyclic AMP-dependent transcription factor ATF-5</fullName>
    </submittedName>
</protein>
<feature type="domain" description="BZIP" evidence="8">
    <location>
        <begin position="260"/>
        <end position="323"/>
    </location>
</feature>
<dbReference type="Proteomes" id="UP001152320">
    <property type="component" value="Chromosome 8"/>
</dbReference>
<dbReference type="PANTHER" id="PTHR13044">
    <property type="entry name" value="ACTIVATING TRANSCRIPTION FACTOR ATF 4/5"/>
    <property type="match status" value="1"/>
</dbReference>
<dbReference type="PROSITE" id="PS00036">
    <property type="entry name" value="BZIP_BASIC"/>
    <property type="match status" value="1"/>
</dbReference>
<dbReference type="SUPFAM" id="SSF57959">
    <property type="entry name" value="Leucine zipper domain"/>
    <property type="match status" value="1"/>
</dbReference>
<dbReference type="OrthoDB" id="5847285at2759"/>
<keyword evidence="6" id="KW-0539">Nucleus</keyword>
<evidence type="ECO:0000313" key="9">
    <source>
        <dbReference type="EMBL" id="KAJ8037136.1"/>
    </source>
</evidence>
<reference evidence="9" key="1">
    <citation type="submission" date="2021-10" db="EMBL/GenBank/DDBJ databases">
        <title>Tropical sea cucumber genome reveals ecological adaptation and Cuvierian tubules defense mechanism.</title>
        <authorList>
            <person name="Chen T."/>
        </authorList>
    </citation>
    <scope>NUCLEOTIDE SEQUENCE</scope>
    <source>
        <strain evidence="9">Nanhai2018</strain>
        <tissue evidence="9">Muscle</tissue>
    </source>
</reference>
<evidence type="ECO:0000256" key="1">
    <source>
        <dbReference type="ARBA" id="ARBA00004123"/>
    </source>
</evidence>
<dbReference type="PANTHER" id="PTHR13044:SF14">
    <property type="entry name" value="CRYPTOCEPHAL, ISOFORM A"/>
    <property type="match status" value="1"/>
</dbReference>